<evidence type="ECO:0000313" key="2">
    <source>
        <dbReference type="Proteomes" id="UP000659344"/>
    </source>
</evidence>
<name>A0ABQ1YMY2_9BACL</name>
<organism evidence="1 2">
    <name type="scientific">Paenibacillus segetis</name>
    <dbReference type="NCBI Taxonomy" id="1325360"/>
    <lineage>
        <taxon>Bacteria</taxon>
        <taxon>Bacillati</taxon>
        <taxon>Bacillota</taxon>
        <taxon>Bacilli</taxon>
        <taxon>Bacillales</taxon>
        <taxon>Paenibacillaceae</taxon>
        <taxon>Paenibacillus</taxon>
    </lineage>
</organism>
<accession>A0ABQ1YMY2</accession>
<proteinExistence type="predicted"/>
<protein>
    <submittedName>
        <fullName evidence="1">Uncharacterized protein</fullName>
    </submittedName>
</protein>
<comment type="caution">
    <text evidence="1">The sequence shown here is derived from an EMBL/GenBank/DDBJ whole genome shotgun (WGS) entry which is preliminary data.</text>
</comment>
<keyword evidence="2" id="KW-1185">Reference proteome</keyword>
<gene>
    <name evidence="1" type="ORF">GCM10008013_35060</name>
</gene>
<reference evidence="2" key="1">
    <citation type="journal article" date="2019" name="Int. J. Syst. Evol. Microbiol.">
        <title>The Global Catalogue of Microorganisms (GCM) 10K type strain sequencing project: providing services to taxonomists for standard genome sequencing and annotation.</title>
        <authorList>
            <consortium name="The Broad Institute Genomics Platform"/>
            <consortium name="The Broad Institute Genome Sequencing Center for Infectious Disease"/>
            <person name="Wu L."/>
            <person name="Ma J."/>
        </authorList>
    </citation>
    <scope>NUCLEOTIDE SEQUENCE [LARGE SCALE GENOMIC DNA]</scope>
    <source>
        <strain evidence="2">CGMCC 1.12769</strain>
    </source>
</reference>
<evidence type="ECO:0000313" key="1">
    <source>
        <dbReference type="EMBL" id="GGH31374.1"/>
    </source>
</evidence>
<dbReference type="EMBL" id="BMFT01000002">
    <property type="protein sequence ID" value="GGH31374.1"/>
    <property type="molecule type" value="Genomic_DNA"/>
</dbReference>
<dbReference type="Proteomes" id="UP000659344">
    <property type="component" value="Unassembled WGS sequence"/>
</dbReference>
<sequence length="72" mass="8335">MKFSRVLENAWKDSSYPTAEKTAIKFILSFFTGNVRSMPPSNKKIPFRLLFRGNRVHALEMIRIIFGAIETD</sequence>